<evidence type="ECO:0000313" key="1">
    <source>
        <dbReference type="EMBL" id="GAO44439.1"/>
    </source>
</evidence>
<evidence type="ECO:0000313" key="2">
    <source>
        <dbReference type="Proteomes" id="UP000033121"/>
    </source>
</evidence>
<dbReference type="EMBL" id="BBWV01000003">
    <property type="protein sequence ID" value="GAO44439.1"/>
    <property type="molecule type" value="Genomic_DNA"/>
</dbReference>
<keyword evidence="2" id="KW-1185">Reference proteome</keyword>
<accession>A0A0E9N3Q1</accession>
<sequence>MRVIFGIFFWLLIYHPVKAQVVISPQLPSPGVFTKPQLWNVSILNSGKQAFMVRLQLTITEVNTNQLVLSGVTRNFQMPVGASQITHNDVMPVIYQDANPTFQVDNTPNGFLPVGVFNICYALVYQQGDAVETLAEECLSLEVEPLSPPQLVLPADSERVNTARPMFSWTPPMPYTFFSNLSYDFQLVEVASYQTAAEAIQVNVPLFRKPGILQTQLQYPQGLPALDTGKLYAWRVAASNNTAPVGFSEIWSFRVEAPSAVGLVKETGGSYLSLSSAENNSQALVMGKLLIAYDNRENDKTMVLSIQALNQAGQQTEALVNNILPLRYGKNLLQFDLEANAHLNDKSIYRLTAVTGGKKMYLTFQYRRP</sequence>
<reference evidence="1 2" key="1">
    <citation type="submission" date="2015-04" db="EMBL/GenBank/DDBJ databases">
        <title>Whole genome shotgun sequence of Flavihumibacter petaseus NBRC 106054.</title>
        <authorList>
            <person name="Miyazawa S."/>
            <person name="Hosoyama A."/>
            <person name="Hashimoto M."/>
            <person name="Noguchi M."/>
            <person name="Tsuchikane K."/>
            <person name="Ohji S."/>
            <person name="Yamazoe A."/>
            <person name="Ichikawa N."/>
            <person name="Kimura A."/>
            <person name="Fujita N."/>
        </authorList>
    </citation>
    <scope>NUCLEOTIDE SEQUENCE [LARGE SCALE GENOMIC DNA]</scope>
    <source>
        <strain evidence="1 2">NBRC 106054</strain>
    </source>
</reference>
<proteinExistence type="predicted"/>
<dbReference type="STRING" id="1220578.FPE01S_03_04760"/>
<organism evidence="1 2">
    <name type="scientific">Flavihumibacter petaseus NBRC 106054</name>
    <dbReference type="NCBI Taxonomy" id="1220578"/>
    <lineage>
        <taxon>Bacteria</taxon>
        <taxon>Pseudomonadati</taxon>
        <taxon>Bacteroidota</taxon>
        <taxon>Chitinophagia</taxon>
        <taxon>Chitinophagales</taxon>
        <taxon>Chitinophagaceae</taxon>
        <taxon>Flavihumibacter</taxon>
    </lineage>
</organism>
<protein>
    <submittedName>
        <fullName evidence="1">Uncharacterized protein</fullName>
    </submittedName>
</protein>
<dbReference type="RefSeq" id="WP_046370364.1">
    <property type="nucleotide sequence ID" value="NZ_BBWV01000003.1"/>
</dbReference>
<dbReference type="AlphaFoldDB" id="A0A0E9N3Q1"/>
<dbReference type="Proteomes" id="UP000033121">
    <property type="component" value="Unassembled WGS sequence"/>
</dbReference>
<gene>
    <name evidence="1" type="ORF">FPE01S_03_04760</name>
</gene>
<dbReference type="OrthoDB" id="9809727at2"/>
<dbReference type="InterPro" id="IPR013783">
    <property type="entry name" value="Ig-like_fold"/>
</dbReference>
<comment type="caution">
    <text evidence="1">The sequence shown here is derived from an EMBL/GenBank/DDBJ whole genome shotgun (WGS) entry which is preliminary data.</text>
</comment>
<dbReference type="Gene3D" id="2.60.40.10">
    <property type="entry name" value="Immunoglobulins"/>
    <property type="match status" value="1"/>
</dbReference>
<name>A0A0E9N3Q1_9BACT</name>